<evidence type="ECO:0000313" key="4">
    <source>
        <dbReference type="Proteomes" id="UP001427805"/>
    </source>
</evidence>
<evidence type="ECO:0000313" key="3">
    <source>
        <dbReference type="EMBL" id="MEN3747284.1"/>
    </source>
</evidence>
<dbReference type="PANTHER" id="PTHR30373:SF2">
    <property type="entry name" value="UPF0603 PROTEIN YGCG"/>
    <property type="match status" value="1"/>
</dbReference>
<reference evidence="3 4" key="1">
    <citation type="submission" date="2024-05" db="EMBL/GenBank/DDBJ databases">
        <title>Sphingomonas sp. HF-S3 16S ribosomal RNA gene Genome sequencing and assembly.</title>
        <authorList>
            <person name="Lee H."/>
        </authorList>
    </citation>
    <scope>NUCLEOTIDE SEQUENCE [LARGE SCALE GENOMIC DNA]</scope>
    <source>
        <strain evidence="3 4">HF-S3</strain>
    </source>
</reference>
<gene>
    <name evidence="3" type="ORF">TPR58_08890</name>
</gene>
<protein>
    <submittedName>
        <fullName evidence="3">TPM domain-containing protein</fullName>
    </submittedName>
</protein>
<comment type="caution">
    <text evidence="3">The sequence shown here is derived from an EMBL/GenBank/DDBJ whole genome shotgun (WGS) entry which is preliminary data.</text>
</comment>
<dbReference type="Pfam" id="PF04536">
    <property type="entry name" value="TPM_phosphatase"/>
    <property type="match status" value="1"/>
</dbReference>
<accession>A0ABV0B6S1</accession>
<feature type="domain" description="TPM" evidence="2">
    <location>
        <begin position="52"/>
        <end position="170"/>
    </location>
</feature>
<dbReference type="PROSITE" id="PS51257">
    <property type="entry name" value="PROKAR_LIPOPROTEIN"/>
    <property type="match status" value="1"/>
</dbReference>
<dbReference type="InterPro" id="IPR007621">
    <property type="entry name" value="TPM_dom"/>
</dbReference>
<dbReference type="Proteomes" id="UP001427805">
    <property type="component" value="Unassembled WGS sequence"/>
</dbReference>
<proteinExistence type="predicted"/>
<name>A0ABV0B6S1_9SPHN</name>
<evidence type="ECO:0000256" key="1">
    <source>
        <dbReference type="SAM" id="MobiDB-lite"/>
    </source>
</evidence>
<evidence type="ECO:0000259" key="2">
    <source>
        <dbReference type="Pfam" id="PF04536"/>
    </source>
</evidence>
<feature type="region of interest" description="Disordered" evidence="1">
    <location>
        <begin position="22"/>
        <end position="44"/>
    </location>
</feature>
<dbReference type="RefSeq" id="WP_346246276.1">
    <property type="nucleotide sequence ID" value="NZ_JBDIZK010000004.1"/>
</dbReference>
<dbReference type="PANTHER" id="PTHR30373">
    <property type="entry name" value="UPF0603 PROTEIN YGCG"/>
    <property type="match status" value="1"/>
</dbReference>
<dbReference type="Gene3D" id="3.10.310.50">
    <property type="match status" value="1"/>
</dbReference>
<keyword evidence="4" id="KW-1185">Reference proteome</keyword>
<organism evidence="3 4">
    <name type="scientific">Sphingomonas rustica</name>
    <dbReference type="NCBI Taxonomy" id="3103142"/>
    <lineage>
        <taxon>Bacteria</taxon>
        <taxon>Pseudomonadati</taxon>
        <taxon>Pseudomonadota</taxon>
        <taxon>Alphaproteobacteria</taxon>
        <taxon>Sphingomonadales</taxon>
        <taxon>Sphingomonadaceae</taxon>
        <taxon>Sphingomonas</taxon>
    </lineage>
</organism>
<sequence length="177" mass="18659">MRVAVLPLLALLSACGGQEQATNEAGRTADRAAAASPAPSPSPSRVIAVRHVIDDAEVLSTSARTAMEARLSDVERRTQRRIMVVTVASLQGRSTGELSETIGLRTGITNGALLLFAPKERELRLSAAGPSGTLLSDARARQIVEQVMRPDLKANRFEAGIVKGIDHVAALLSETIG</sequence>
<dbReference type="EMBL" id="JBDIZK010000004">
    <property type="protein sequence ID" value="MEN3747284.1"/>
    <property type="molecule type" value="Genomic_DNA"/>
</dbReference>